<feature type="binding site" evidence="8">
    <location>
        <begin position="132"/>
        <end position="133"/>
    </location>
    <ligand>
        <name>ATP</name>
        <dbReference type="ChEBI" id="CHEBI:30616"/>
    </ligand>
</feature>
<feature type="region of interest" description="NMP" evidence="8">
    <location>
        <begin position="30"/>
        <end position="59"/>
    </location>
</feature>
<keyword evidence="4 8" id="KW-0547">Nucleotide-binding</keyword>
<dbReference type="Gene3D" id="3.40.50.300">
    <property type="entry name" value="P-loop containing nucleotide triphosphate hydrolases"/>
    <property type="match status" value="1"/>
</dbReference>
<dbReference type="GO" id="GO:0005737">
    <property type="term" value="C:cytoplasm"/>
    <property type="evidence" value="ECO:0007669"/>
    <property type="project" value="UniProtKB-SubCell"/>
</dbReference>
<evidence type="ECO:0000256" key="5">
    <source>
        <dbReference type="ARBA" id="ARBA00022777"/>
    </source>
</evidence>
<dbReference type="EC" id="2.7.4.3" evidence="8 10"/>
<name>A0A810QC09_9FIRM</name>
<dbReference type="InterPro" id="IPR006259">
    <property type="entry name" value="Adenyl_kin_sub"/>
</dbReference>
<comment type="pathway">
    <text evidence="8">Purine metabolism; AMP biosynthesis via salvage pathway; AMP from ADP: step 1/1.</text>
</comment>
<dbReference type="EMBL" id="AP023418">
    <property type="protein sequence ID" value="BCK82083.1"/>
    <property type="molecule type" value="Genomic_DNA"/>
</dbReference>
<dbReference type="HAMAP" id="MF_00235">
    <property type="entry name" value="Adenylate_kinase_Adk"/>
    <property type="match status" value="1"/>
</dbReference>
<feature type="binding site" evidence="8">
    <location>
        <position position="129"/>
    </location>
    <ligand>
        <name>Zn(2+)</name>
        <dbReference type="ChEBI" id="CHEBI:29105"/>
        <note>structural</note>
    </ligand>
</feature>
<sequence>MKLILLGAPGAGKGTQAEILKKKLEIPTISTGNILRAAVKNGTPTGLKAKEYMDAGKLVPDEVIIGIINDRLQEPDCANGYILDGVPRTIAQAEAMEQAGISFDAVVAIEIPDEKIVARMGGRRVCEHCGASYHIVNIPPKTEGVCDVCGGKLVQRKDDDPETVRDRLEVYHRETEPLKGFYEARGILKTVEDQSTVDGTTQAILRALGVDA</sequence>
<dbReference type="NCBIfam" id="TIGR01351">
    <property type="entry name" value="adk"/>
    <property type="match status" value="1"/>
</dbReference>
<comment type="function">
    <text evidence="8">Catalyzes the reversible transfer of the terminal phosphate group between ATP and AMP. Plays an important role in cellular energy homeostasis and in adenine nucleotide metabolism.</text>
</comment>
<dbReference type="Proteomes" id="UP000681035">
    <property type="component" value="Chromosome"/>
</dbReference>
<dbReference type="GO" id="GO:0044209">
    <property type="term" value="P:AMP salvage"/>
    <property type="evidence" value="ECO:0007669"/>
    <property type="project" value="UniProtKB-UniRule"/>
</dbReference>
<feature type="binding site" evidence="8">
    <location>
        <position position="195"/>
    </location>
    <ligand>
        <name>ATP</name>
        <dbReference type="ChEBI" id="CHEBI:30616"/>
    </ligand>
</feature>
<dbReference type="CDD" id="cd01428">
    <property type="entry name" value="ADK"/>
    <property type="match status" value="1"/>
</dbReference>
<dbReference type="Pfam" id="PF05191">
    <property type="entry name" value="ADK_lid"/>
    <property type="match status" value="1"/>
</dbReference>
<dbReference type="GO" id="GO:0005524">
    <property type="term" value="F:ATP binding"/>
    <property type="evidence" value="ECO:0007669"/>
    <property type="project" value="UniProtKB-UniRule"/>
</dbReference>
<dbReference type="NCBIfam" id="NF011100">
    <property type="entry name" value="PRK14527.1"/>
    <property type="match status" value="1"/>
</dbReference>
<dbReference type="GO" id="GO:0004017">
    <property type="term" value="F:AMP kinase activity"/>
    <property type="evidence" value="ECO:0007669"/>
    <property type="project" value="UniProtKB-UniRule"/>
</dbReference>
<dbReference type="Pfam" id="PF00406">
    <property type="entry name" value="ADK"/>
    <property type="match status" value="1"/>
</dbReference>
<keyword evidence="1 8" id="KW-0808">Transferase</keyword>
<evidence type="ECO:0000256" key="10">
    <source>
        <dbReference type="RuleBase" id="RU003331"/>
    </source>
</evidence>
<comment type="domain">
    <text evidence="8">Consists of three domains, a large central CORE domain and two small peripheral domains, NMPbind and LID, which undergo movements during catalysis. The LID domain closes over the site of phosphoryl transfer upon ATP binding. Assembling and dissambling the active center during each catalytic cycle provides an effective means to prevent ATP hydrolysis. Some bacteria have evolved a zinc-coordinating structure that stabilizes the LID domain.</text>
</comment>
<evidence type="ECO:0000256" key="9">
    <source>
        <dbReference type="RuleBase" id="RU003330"/>
    </source>
</evidence>
<feature type="binding site" evidence="8">
    <location>
        <position position="36"/>
    </location>
    <ligand>
        <name>AMP</name>
        <dbReference type="ChEBI" id="CHEBI:456215"/>
    </ligand>
</feature>
<dbReference type="NCBIfam" id="NF001380">
    <property type="entry name" value="PRK00279.1-2"/>
    <property type="match status" value="1"/>
</dbReference>
<comment type="similarity">
    <text evidence="8 9">Belongs to the adenylate kinase family.</text>
</comment>
<feature type="binding site" evidence="8">
    <location>
        <position position="167"/>
    </location>
    <ligand>
        <name>AMP</name>
        <dbReference type="ChEBI" id="CHEBI:456215"/>
    </ligand>
</feature>
<evidence type="ECO:0000256" key="4">
    <source>
        <dbReference type="ARBA" id="ARBA00022741"/>
    </source>
</evidence>
<feature type="binding site" evidence="8">
    <location>
        <position position="31"/>
    </location>
    <ligand>
        <name>AMP</name>
        <dbReference type="ChEBI" id="CHEBI:456215"/>
    </ligand>
</feature>
<gene>
    <name evidence="8" type="primary">adk</name>
    <name evidence="12" type="ORF">MM50RIKEN_18460</name>
</gene>
<feature type="binding site" evidence="8">
    <location>
        <begin position="57"/>
        <end position="59"/>
    </location>
    <ligand>
        <name>AMP</name>
        <dbReference type="ChEBI" id="CHEBI:456215"/>
    </ligand>
</feature>
<evidence type="ECO:0000256" key="1">
    <source>
        <dbReference type="ARBA" id="ARBA00022679"/>
    </source>
</evidence>
<evidence type="ECO:0000313" key="13">
    <source>
        <dbReference type="Proteomes" id="UP000681035"/>
    </source>
</evidence>
<comment type="subunit">
    <text evidence="8 10">Monomer.</text>
</comment>
<keyword evidence="8" id="KW-0963">Cytoplasm</keyword>
<organism evidence="12 13">
    <name type="scientific">Vescimonas coprocola</name>
    <dbReference type="NCBI Taxonomy" id="2714355"/>
    <lineage>
        <taxon>Bacteria</taxon>
        <taxon>Bacillati</taxon>
        <taxon>Bacillota</taxon>
        <taxon>Clostridia</taxon>
        <taxon>Eubacteriales</taxon>
        <taxon>Oscillospiraceae</taxon>
        <taxon>Vescimonas</taxon>
    </lineage>
</organism>
<dbReference type="NCBIfam" id="NF001381">
    <property type="entry name" value="PRK00279.1-3"/>
    <property type="match status" value="1"/>
</dbReference>
<comment type="caution">
    <text evidence="8">Lacks conserved residue(s) required for the propagation of feature annotation.</text>
</comment>
<dbReference type="InterPro" id="IPR027417">
    <property type="entry name" value="P-loop_NTPase"/>
</dbReference>
<keyword evidence="3 8" id="KW-0545">Nucleotide biosynthesis</keyword>
<reference evidence="12" key="1">
    <citation type="submission" date="2020-09" db="EMBL/GenBank/DDBJ databases">
        <title>New species isolated from human feces.</title>
        <authorList>
            <person name="Kitahara M."/>
            <person name="Shigeno Y."/>
            <person name="Shime M."/>
            <person name="Matsumoto Y."/>
            <person name="Nakamura S."/>
            <person name="Motooka D."/>
            <person name="Fukuoka S."/>
            <person name="Nishikawa H."/>
            <person name="Benno Y."/>
        </authorList>
    </citation>
    <scope>NUCLEOTIDE SEQUENCE</scope>
    <source>
        <strain evidence="12">MM50</strain>
    </source>
</reference>
<comment type="subcellular location">
    <subcellularLocation>
        <location evidence="8 10">Cytoplasm</location>
    </subcellularLocation>
</comment>
<keyword evidence="5 8" id="KW-0418">Kinase</keyword>
<feature type="binding site" evidence="8">
    <location>
        <position position="92"/>
    </location>
    <ligand>
        <name>AMP</name>
        <dbReference type="ChEBI" id="CHEBI:456215"/>
    </ligand>
</feature>
<dbReference type="NCBIfam" id="NF001379">
    <property type="entry name" value="PRK00279.1-1"/>
    <property type="match status" value="1"/>
</dbReference>
<feature type="binding site" evidence="8">
    <location>
        <begin position="10"/>
        <end position="15"/>
    </location>
    <ligand>
        <name>ATP</name>
        <dbReference type="ChEBI" id="CHEBI:30616"/>
    </ligand>
</feature>
<evidence type="ECO:0000256" key="3">
    <source>
        <dbReference type="ARBA" id="ARBA00022727"/>
    </source>
</evidence>
<keyword evidence="7 8" id="KW-0067">ATP-binding</keyword>
<keyword evidence="2 8" id="KW-0479">Metal-binding</keyword>
<keyword evidence="6 8" id="KW-0862">Zinc</keyword>
<feature type="binding site" evidence="8">
    <location>
        <position position="156"/>
    </location>
    <ligand>
        <name>AMP</name>
        <dbReference type="ChEBI" id="CHEBI:456215"/>
    </ligand>
</feature>
<accession>A0A810QC09</accession>
<dbReference type="KEGG" id="vcop:MM50RIKEN_18460"/>
<dbReference type="AlphaFoldDB" id="A0A810QC09"/>
<evidence type="ECO:0000313" key="12">
    <source>
        <dbReference type="EMBL" id="BCK82083.1"/>
    </source>
</evidence>
<feature type="binding site" evidence="8">
    <location>
        <position position="126"/>
    </location>
    <ligand>
        <name>Zn(2+)</name>
        <dbReference type="ChEBI" id="CHEBI:29105"/>
        <note>structural</note>
    </ligand>
</feature>
<dbReference type="FunFam" id="3.40.50.300:FF:000106">
    <property type="entry name" value="Adenylate kinase mitochondrial"/>
    <property type="match status" value="1"/>
</dbReference>
<feature type="binding site" evidence="8">
    <location>
        <position position="146"/>
    </location>
    <ligand>
        <name>Zn(2+)</name>
        <dbReference type="ChEBI" id="CHEBI:29105"/>
        <note>structural</note>
    </ligand>
</feature>
<feature type="region of interest" description="LID" evidence="8">
    <location>
        <begin position="122"/>
        <end position="159"/>
    </location>
</feature>
<feature type="binding site" evidence="8">
    <location>
        <position position="123"/>
    </location>
    <ligand>
        <name>ATP</name>
        <dbReference type="ChEBI" id="CHEBI:30616"/>
    </ligand>
</feature>
<keyword evidence="13" id="KW-1185">Reference proteome</keyword>
<dbReference type="UniPathway" id="UPA00588">
    <property type="reaction ID" value="UER00649"/>
</dbReference>
<evidence type="ECO:0000256" key="2">
    <source>
        <dbReference type="ARBA" id="ARBA00022723"/>
    </source>
</evidence>
<feature type="domain" description="Adenylate kinase active site lid" evidence="11">
    <location>
        <begin position="123"/>
        <end position="158"/>
    </location>
</feature>
<evidence type="ECO:0000256" key="7">
    <source>
        <dbReference type="ARBA" id="ARBA00022840"/>
    </source>
</evidence>
<dbReference type="SUPFAM" id="SSF52540">
    <property type="entry name" value="P-loop containing nucleoside triphosphate hydrolases"/>
    <property type="match status" value="1"/>
</dbReference>
<dbReference type="GO" id="GO:0008270">
    <property type="term" value="F:zinc ion binding"/>
    <property type="evidence" value="ECO:0007669"/>
    <property type="project" value="UniProtKB-UniRule"/>
</dbReference>
<feature type="binding site" evidence="8">
    <location>
        <position position="149"/>
    </location>
    <ligand>
        <name>Zn(2+)</name>
        <dbReference type="ChEBI" id="CHEBI:29105"/>
        <note>structural</note>
    </ligand>
</feature>
<comment type="catalytic activity">
    <reaction evidence="8 10">
        <text>AMP + ATP = 2 ADP</text>
        <dbReference type="Rhea" id="RHEA:12973"/>
        <dbReference type="ChEBI" id="CHEBI:30616"/>
        <dbReference type="ChEBI" id="CHEBI:456215"/>
        <dbReference type="ChEBI" id="CHEBI:456216"/>
        <dbReference type="EC" id="2.7.4.3"/>
    </reaction>
</comment>
<evidence type="ECO:0000259" key="11">
    <source>
        <dbReference type="Pfam" id="PF05191"/>
    </source>
</evidence>
<dbReference type="RefSeq" id="WP_021858712.1">
    <property type="nucleotide sequence ID" value="NZ_AP023418.1"/>
</dbReference>
<proteinExistence type="inferred from homology"/>
<evidence type="ECO:0000256" key="8">
    <source>
        <dbReference type="HAMAP-Rule" id="MF_00235"/>
    </source>
</evidence>
<protein>
    <recommendedName>
        <fullName evidence="8 10">Adenylate kinase</fullName>
        <shortName evidence="8">AK</shortName>
        <ecNumber evidence="8 10">2.7.4.3</ecNumber>
    </recommendedName>
    <alternativeName>
        <fullName evidence="8">ATP-AMP transphosphorylase</fullName>
    </alternativeName>
    <alternativeName>
        <fullName evidence="8">ATP:AMP phosphotransferase</fullName>
    </alternativeName>
    <alternativeName>
        <fullName evidence="8">Adenylate monophosphate kinase</fullName>
    </alternativeName>
</protein>
<dbReference type="InterPro" id="IPR007862">
    <property type="entry name" value="Adenylate_kinase_lid-dom"/>
</dbReference>
<dbReference type="PRINTS" id="PR00094">
    <property type="entry name" value="ADENYLTKNASE"/>
</dbReference>
<evidence type="ECO:0000256" key="6">
    <source>
        <dbReference type="ARBA" id="ARBA00022833"/>
    </source>
</evidence>
<dbReference type="PANTHER" id="PTHR23359">
    <property type="entry name" value="NUCLEOTIDE KINASE"/>
    <property type="match status" value="1"/>
</dbReference>
<dbReference type="InterPro" id="IPR000850">
    <property type="entry name" value="Adenylat/UMP-CMP_kin"/>
</dbReference>